<dbReference type="PROSITE" id="PS51257">
    <property type="entry name" value="PROKAR_LIPOPROTEIN"/>
    <property type="match status" value="1"/>
</dbReference>
<dbReference type="InterPro" id="IPR050810">
    <property type="entry name" value="Bact_Secretion_Sys_Channel"/>
</dbReference>
<feature type="signal peptide" evidence="7">
    <location>
        <begin position="1"/>
        <end position="22"/>
    </location>
</feature>
<dbReference type="InterPro" id="IPR019734">
    <property type="entry name" value="TPR_rpt"/>
</dbReference>
<dbReference type="InterPro" id="IPR004846">
    <property type="entry name" value="T2SS/T3SS_dom"/>
</dbReference>
<dbReference type="PANTHER" id="PTHR30332">
    <property type="entry name" value="PROBABLE GENERAL SECRETION PATHWAY PROTEIN D"/>
    <property type="match status" value="1"/>
</dbReference>
<dbReference type="GO" id="GO:0009306">
    <property type="term" value="P:protein secretion"/>
    <property type="evidence" value="ECO:0007669"/>
    <property type="project" value="InterPro"/>
</dbReference>
<keyword evidence="3" id="KW-0472">Membrane</keyword>
<proteinExistence type="inferred from homology"/>
<dbReference type="Pfam" id="PF00263">
    <property type="entry name" value="Secretin"/>
    <property type="match status" value="1"/>
</dbReference>
<keyword evidence="2 7" id="KW-0732">Signal</keyword>
<evidence type="ECO:0000256" key="2">
    <source>
        <dbReference type="ARBA" id="ARBA00022729"/>
    </source>
</evidence>
<dbReference type="RefSeq" id="WP_050058497.1">
    <property type="nucleotide sequence ID" value="NZ_JACHEK010000003.1"/>
</dbReference>
<reference evidence="9 10" key="1">
    <citation type="submission" date="2020-08" db="EMBL/GenBank/DDBJ databases">
        <title>Genomic Encyclopedia of Type Strains, Phase IV (KMG-IV): sequencing the most valuable type-strain genomes for metagenomic binning, comparative biology and taxonomic classification.</title>
        <authorList>
            <person name="Goeker M."/>
        </authorList>
    </citation>
    <scope>NUCLEOTIDE SEQUENCE [LARGE SCALE GENOMIC DNA]</scope>
    <source>
        <strain evidence="9 10">DSM 103733</strain>
    </source>
</reference>
<keyword evidence="10" id="KW-1185">Reference proteome</keyword>
<dbReference type="GO" id="GO:0016020">
    <property type="term" value="C:membrane"/>
    <property type="evidence" value="ECO:0007669"/>
    <property type="project" value="UniProtKB-SubCell"/>
</dbReference>
<dbReference type="Proteomes" id="UP000538666">
    <property type="component" value="Unassembled WGS sequence"/>
</dbReference>
<comment type="caution">
    <text evidence="9">The sequence shown here is derived from an EMBL/GenBank/DDBJ whole genome shotgun (WGS) entry which is preliminary data.</text>
</comment>
<dbReference type="SUPFAM" id="SSF48452">
    <property type="entry name" value="TPR-like"/>
    <property type="match status" value="1"/>
</dbReference>
<keyword evidence="4" id="KW-0802">TPR repeat</keyword>
<evidence type="ECO:0000256" key="1">
    <source>
        <dbReference type="ARBA" id="ARBA00004370"/>
    </source>
</evidence>
<name>A0A841K129_9BACT</name>
<sequence length="653" mass="70057">MKHRRQVVLAIALSAGCGLASAQNIPQDRPQPATIPVTTPAATSGTAAADTDRTAPQKPPSARTRQQAEKHYLDGAKELERGNLKAAEAEFARAVALDPGNQQFQESHEIVLQHEATEMIQAADKAKILNHPDEARADLIEAFRLDPKNPMLAQHLDEIARESVPQTAQPYPQEEEKEEAAAPPIEFAPQQKRLSFHLHTNSNDLIRQVLTAYGITPSFDSSVKNQQTRLDADDIDFNQARHMLNLVTNTFFVPLDPKRALVAADTKEKRAEFERLSVETVYFPGLTSAETTEMVNVAKNIFEAQQAIAAPARGTVTLRAPAVKLAALNATLSELLEGHSEVALDIRLYSIAKMRTVNVGVQLPTQTSLFNIPTELNSVLAGNQSLVQQIVSSGLASAGDFEAIAAILIASGQVGSTVLSQPFATFGNGLSLTGISPGSVSGNLMLNSSDSRALDQVNLRVLDQEESTIKSGTRFPIVTSTYSSLAASPVNIPGLSSAGLSSTLSGLGISSAALSSASNQVIPQVQYQDLGLTFKVKPYIQKDRDVTLNLDFTITSLEGASLNGIPVLENQEYKAIITLKEDSSAVVVSSVSKTQSAAIAGLPGLSELPGFQSTTNKNTENDVSELIVVITPHVIRHTHREEAGRMMILPVHE</sequence>
<evidence type="ECO:0000256" key="5">
    <source>
        <dbReference type="RuleBase" id="RU004003"/>
    </source>
</evidence>
<gene>
    <name evidence="9" type="ORF">HNQ77_001893</name>
</gene>
<dbReference type="InterPro" id="IPR011990">
    <property type="entry name" value="TPR-like_helical_dom_sf"/>
</dbReference>
<comment type="subcellular location">
    <subcellularLocation>
        <location evidence="1">Membrane</location>
    </subcellularLocation>
</comment>
<feature type="region of interest" description="Disordered" evidence="6">
    <location>
        <begin position="24"/>
        <end position="66"/>
    </location>
</feature>
<dbReference type="EMBL" id="JACHEK010000003">
    <property type="protein sequence ID" value="MBB6143944.1"/>
    <property type="molecule type" value="Genomic_DNA"/>
</dbReference>
<dbReference type="Gene3D" id="1.25.40.10">
    <property type="entry name" value="Tetratricopeptide repeat domain"/>
    <property type="match status" value="1"/>
</dbReference>
<dbReference type="PROSITE" id="PS50005">
    <property type="entry name" value="TPR"/>
    <property type="match status" value="1"/>
</dbReference>
<feature type="repeat" description="TPR" evidence="4">
    <location>
        <begin position="68"/>
        <end position="101"/>
    </location>
</feature>
<accession>A0A841K129</accession>
<evidence type="ECO:0000313" key="10">
    <source>
        <dbReference type="Proteomes" id="UP000538666"/>
    </source>
</evidence>
<dbReference type="GO" id="GO:0015627">
    <property type="term" value="C:type II protein secretion system complex"/>
    <property type="evidence" value="ECO:0007669"/>
    <property type="project" value="TreeGrafter"/>
</dbReference>
<evidence type="ECO:0000259" key="8">
    <source>
        <dbReference type="Pfam" id="PF00263"/>
    </source>
</evidence>
<dbReference type="PANTHER" id="PTHR30332:SF24">
    <property type="entry name" value="SECRETIN GSPD-RELATED"/>
    <property type="match status" value="1"/>
</dbReference>
<protein>
    <submittedName>
        <fullName evidence="9">Type II secretory pathway component GspD/PulD (Secretin)</fullName>
    </submittedName>
</protein>
<feature type="compositionally biased region" description="Low complexity" evidence="6">
    <location>
        <begin position="30"/>
        <end position="49"/>
    </location>
</feature>
<evidence type="ECO:0000256" key="7">
    <source>
        <dbReference type="SAM" id="SignalP"/>
    </source>
</evidence>
<evidence type="ECO:0000256" key="6">
    <source>
        <dbReference type="SAM" id="MobiDB-lite"/>
    </source>
</evidence>
<feature type="chain" id="PRO_5032340135" evidence="7">
    <location>
        <begin position="23"/>
        <end position="653"/>
    </location>
</feature>
<comment type="similarity">
    <text evidence="5">Belongs to the bacterial secretin family.</text>
</comment>
<feature type="domain" description="Type II/III secretion system secretin-like" evidence="8">
    <location>
        <begin position="518"/>
        <end position="636"/>
    </location>
</feature>
<evidence type="ECO:0000313" key="9">
    <source>
        <dbReference type="EMBL" id="MBB6143944.1"/>
    </source>
</evidence>
<dbReference type="OrthoDB" id="110635at2"/>
<organism evidence="9 10">
    <name type="scientific">Silvibacterium bohemicum</name>
    <dbReference type="NCBI Taxonomy" id="1577686"/>
    <lineage>
        <taxon>Bacteria</taxon>
        <taxon>Pseudomonadati</taxon>
        <taxon>Acidobacteriota</taxon>
        <taxon>Terriglobia</taxon>
        <taxon>Terriglobales</taxon>
        <taxon>Acidobacteriaceae</taxon>
        <taxon>Silvibacterium</taxon>
    </lineage>
</organism>
<dbReference type="AlphaFoldDB" id="A0A841K129"/>
<evidence type="ECO:0000256" key="4">
    <source>
        <dbReference type="PROSITE-ProRule" id="PRU00339"/>
    </source>
</evidence>
<evidence type="ECO:0000256" key="3">
    <source>
        <dbReference type="ARBA" id="ARBA00023136"/>
    </source>
</evidence>